<dbReference type="SMART" id="SM00318">
    <property type="entry name" value="SNc"/>
    <property type="match status" value="1"/>
</dbReference>
<dbReference type="EMBL" id="FOGF01000020">
    <property type="protein sequence ID" value="SER12663.1"/>
    <property type="molecule type" value="Genomic_DNA"/>
</dbReference>
<keyword evidence="2" id="KW-0255">Endonuclease</keyword>
<keyword evidence="4" id="KW-0812">Transmembrane</keyword>
<dbReference type="GO" id="GO:0016787">
    <property type="term" value="F:hydrolase activity"/>
    <property type="evidence" value="ECO:0007669"/>
    <property type="project" value="UniProtKB-KW"/>
</dbReference>
<dbReference type="PROSITE" id="PS50830">
    <property type="entry name" value="TNASE_3"/>
    <property type="match status" value="1"/>
</dbReference>
<evidence type="ECO:0000256" key="1">
    <source>
        <dbReference type="ARBA" id="ARBA00022722"/>
    </source>
</evidence>
<dbReference type="STRING" id="137733.SAMN05421767_12026"/>
<dbReference type="GO" id="GO:0004519">
    <property type="term" value="F:endonuclease activity"/>
    <property type="evidence" value="ECO:0007669"/>
    <property type="project" value="UniProtKB-KW"/>
</dbReference>
<dbReference type="InterPro" id="IPR016071">
    <property type="entry name" value="Staphylococal_nuclease_OB-fold"/>
</dbReference>
<keyword evidence="1" id="KW-0540">Nuclease</keyword>
<feature type="transmembrane region" description="Helical" evidence="4">
    <location>
        <begin position="12"/>
        <end position="32"/>
    </location>
</feature>
<dbReference type="AlphaFoldDB" id="A0A1H9LP58"/>
<proteinExistence type="predicted"/>
<dbReference type="PANTHER" id="PTHR12302:SF3">
    <property type="entry name" value="SERINE_THREONINE-PROTEIN KINASE 31"/>
    <property type="match status" value="1"/>
</dbReference>
<evidence type="ECO:0000313" key="6">
    <source>
        <dbReference type="EMBL" id="SER12663.1"/>
    </source>
</evidence>
<keyword evidence="4" id="KW-1133">Transmembrane helix</keyword>
<sequence>MNKQTKISKETIKKFGGLMITVLTLLGIKFGYLEKEDIVRTNHDSRHHFDGEDFSVFKPLTKYQVEVDRVIDGDTYHLMYDNERFKARLLIVDTPETEKPDKKAQPFADEATERMKELITNSNNIEVSFDVGDPTDHYNRALVYLYIDGKLVQDTLLEEGLATIAYANKPNTTLLKEMKKYQKIAKNNKLGVWSKKGYVTKRGYNPSVFKQN</sequence>
<evidence type="ECO:0000256" key="2">
    <source>
        <dbReference type="ARBA" id="ARBA00022759"/>
    </source>
</evidence>
<name>A0A1H9LP58_9LACT</name>
<reference evidence="6 7" key="1">
    <citation type="submission" date="2016-10" db="EMBL/GenBank/DDBJ databases">
        <authorList>
            <person name="de Groot N.N."/>
        </authorList>
    </citation>
    <scope>NUCLEOTIDE SEQUENCE [LARGE SCALE GENOMIC DNA]</scope>
    <source>
        <strain evidence="6 7">DSM 15827</strain>
    </source>
</reference>
<organism evidence="6 7">
    <name type="scientific">Granulicatella balaenopterae</name>
    <dbReference type="NCBI Taxonomy" id="137733"/>
    <lineage>
        <taxon>Bacteria</taxon>
        <taxon>Bacillati</taxon>
        <taxon>Bacillota</taxon>
        <taxon>Bacilli</taxon>
        <taxon>Lactobacillales</taxon>
        <taxon>Carnobacteriaceae</taxon>
        <taxon>Granulicatella</taxon>
    </lineage>
</organism>
<dbReference type="OrthoDB" id="4376109at2"/>
<evidence type="ECO:0000256" key="3">
    <source>
        <dbReference type="ARBA" id="ARBA00022801"/>
    </source>
</evidence>
<evidence type="ECO:0000259" key="5">
    <source>
        <dbReference type="PROSITE" id="PS50830"/>
    </source>
</evidence>
<dbReference type="SUPFAM" id="SSF50199">
    <property type="entry name" value="Staphylococcal nuclease"/>
    <property type="match status" value="1"/>
</dbReference>
<accession>A0A1H9LP58</accession>
<dbReference type="Pfam" id="PF00565">
    <property type="entry name" value="SNase"/>
    <property type="match status" value="1"/>
</dbReference>
<dbReference type="Proteomes" id="UP000198556">
    <property type="component" value="Unassembled WGS sequence"/>
</dbReference>
<dbReference type="PANTHER" id="PTHR12302">
    <property type="entry name" value="EBNA2 BINDING PROTEIN P100"/>
    <property type="match status" value="1"/>
</dbReference>
<dbReference type="RefSeq" id="WP_089746737.1">
    <property type="nucleotide sequence ID" value="NZ_FOGF01000020.1"/>
</dbReference>
<keyword evidence="4" id="KW-0472">Membrane</keyword>
<evidence type="ECO:0000256" key="4">
    <source>
        <dbReference type="SAM" id="Phobius"/>
    </source>
</evidence>
<dbReference type="InterPro" id="IPR035437">
    <property type="entry name" value="SNase_OB-fold_sf"/>
</dbReference>
<protein>
    <submittedName>
        <fullName evidence="6">Nuclease homologue</fullName>
    </submittedName>
</protein>
<dbReference type="Gene3D" id="2.40.50.90">
    <property type="match status" value="1"/>
</dbReference>
<keyword evidence="3" id="KW-0378">Hydrolase</keyword>
<evidence type="ECO:0000313" key="7">
    <source>
        <dbReference type="Proteomes" id="UP000198556"/>
    </source>
</evidence>
<keyword evidence="7" id="KW-1185">Reference proteome</keyword>
<feature type="domain" description="TNase-like" evidence="5">
    <location>
        <begin position="61"/>
        <end position="195"/>
    </location>
</feature>
<gene>
    <name evidence="6" type="ORF">SAMN05421767_12026</name>
</gene>